<dbReference type="Pfam" id="PF22725">
    <property type="entry name" value="GFO_IDH_MocA_C3"/>
    <property type="match status" value="1"/>
</dbReference>
<dbReference type="Gene3D" id="3.30.360.10">
    <property type="entry name" value="Dihydrodipicolinate Reductase, domain 2"/>
    <property type="match status" value="1"/>
</dbReference>
<keyword evidence="6" id="KW-1185">Reference proteome</keyword>
<dbReference type="Gene3D" id="3.40.50.720">
    <property type="entry name" value="NAD(P)-binding Rossmann-like Domain"/>
    <property type="match status" value="1"/>
</dbReference>
<dbReference type="InterPro" id="IPR050463">
    <property type="entry name" value="Gfo/Idh/MocA_oxidrdct_glycsds"/>
</dbReference>
<reference evidence="5" key="2">
    <citation type="submission" date="2020-09" db="EMBL/GenBank/DDBJ databases">
        <authorList>
            <person name="Sun Q."/>
            <person name="Ohkuma M."/>
        </authorList>
    </citation>
    <scope>NUCLEOTIDE SEQUENCE</scope>
    <source>
        <strain evidence="5">JCM 4988</strain>
    </source>
</reference>
<evidence type="ECO:0000313" key="5">
    <source>
        <dbReference type="EMBL" id="GGZ50459.1"/>
    </source>
</evidence>
<evidence type="ECO:0000256" key="1">
    <source>
        <dbReference type="ARBA" id="ARBA00023002"/>
    </source>
</evidence>
<evidence type="ECO:0000259" key="3">
    <source>
        <dbReference type="Pfam" id="PF01408"/>
    </source>
</evidence>
<protein>
    <recommendedName>
        <fullName evidence="7">Oxidoreductase</fullName>
    </recommendedName>
</protein>
<feature type="region of interest" description="Disordered" evidence="2">
    <location>
        <begin position="69"/>
        <end position="90"/>
    </location>
</feature>
<proteinExistence type="predicted"/>
<dbReference type="GO" id="GO:0000166">
    <property type="term" value="F:nucleotide binding"/>
    <property type="evidence" value="ECO:0007669"/>
    <property type="project" value="InterPro"/>
</dbReference>
<dbReference type="Proteomes" id="UP000630936">
    <property type="component" value="Unassembled WGS sequence"/>
</dbReference>
<accession>A0A918QIA3</accession>
<name>A0A918QIA3_9ACTN</name>
<dbReference type="InterPro" id="IPR055170">
    <property type="entry name" value="GFO_IDH_MocA-like_dom"/>
</dbReference>
<dbReference type="SUPFAM" id="SSF51735">
    <property type="entry name" value="NAD(P)-binding Rossmann-fold domains"/>
    <property type="match status" value="1"/>
</dbReference>
<feature type="compositionally biased region" description="Pro residues" evidence="2">
    <location>
        <begin position="73"/>
        <end position="83"/>
    </location>
</feature>
<feature type="domain" description="GFO/IDH/MocA-like oxidoreductase" evidence="4">
    <location>
        <begin position="163"/>
        <end position="286"/>
    </location>
</feature>
<dbReference type="InterPro" id="IPR000683">
    <property type="entry name" value="Gfo/Idh/MocA-like_OxRdtase_N"/>
</dbReference>
<keyword evidence="1" id="KW-0560">Oxidoreductase</keyword>
<sequence length="375" mass="38869">MTLPTTETETGHGPGAETGPGPVAEAETRPGTAPPIARPLRVAVLGTAHVHLPDHLAAIEQHPDARLAALHPGEPPWRTPVPGAPLARTPAQALSGADAAVLASTTAENGPLLELALAAGVPVLAEKPLGADPAETAGLVAAIEAAAVPATTAMFLRRAPALRRVRTLLAEGALGPVVSGHLRFSHAGLADGVFTGGAGWMLLPEHGGRGGFADLALHLVDLLRWLDPSAPLGMRARRLRHHGRRPLDVGGTALLDWGGATVSVHAGWTVRPGGTHLHLEGEEGSVTVDGGLLTLATGGGTRRTEHHPPPRAGDALGAFLDQLLGRDVWTPPSPADILHTARVLATDPPGRRSARGEQYLHPRTNVLYLFTRTIE</sequence>
<comment type="caution">
    <text evidence="5">The sequence shown here is derived from an EMBL/GenBank/DDBJ whole genome shotgun (WGS) entry which is preliminary data.</text>
</comment>
<organism evidence="5 6">
    <name type="scientific">Streptomyces inusitatus</name>
    <dbReference type="NCBI Taxonomy" id="68221"/>
    <lineage>
        <taxon>Bacteria</taxon>
        <taxon>Bacillati</taxon>
        <taxon>Actinomycetota</taxon>
        <taxon>Actinomycetes</taxon>
        <taxon>Kitasatosporales</taxon>
        <taxon>Streptomycetaceae</taxon>
        <taxon>Streptomyces</taxon>
    </lineage>
</organism>
<evidence type="ECO:0000313" key="6">
    <source>
        <dbReference type="Proteomes" id="UP000630936"/>
    </source>
</evidence>
<reference evidence="5" key="1">
    <citation type="journal article" date="2014" name="Int. J. Syst. Evol. Microbiol.">
        <title>Complete genome sequence of Corynebacterium casei LMG S-19264T (=DSM 44701T), isolated from a smear-ripened cheese.</title>
        <authorList>
            <consortium name="US DOE Joint Genome Institute (JGI-PGF)"/>
            <person name="Walter F."/>
            <person name="Albersmeier A."/>
            <person name="Kalinowski J."/>
            <person name="Ruckert C."/>
        </authorList>
    </citation>
    <scope>NUCLEOTIDE SEQUENCE</scope>
    <source>
        <strain evidence="5">JCM 4988</strain>
    </source>
</reference>
<feature type="domain" description="Gfo/Idh/MocA-like oxidoreductase N-terminal" evidence="3">
    <location>
        <begin position="40"/>
        <end position="147"/>
    </location>
</feature>
<dbReference type="PANTHER" id="PTHR43818:SF11">
    <property type="entry name" value="BCDNA.GH03377"/>
    <property type="match status" value="1"/>
</dbReference>
<dbReference type="PANTHER" id="PTHR43818">
    <property type="entry name" value="BCDNA.GH03377"/>
    <property type="match status" value="1"/>
</dbReference>
<dbReference type="EMBL" id="BMWG01000020">
    <property type="protein sequence ID" value="GGZ50459.1"/>
    <property type="molecule type" value="Genomic_DNA"/>
</dbReference>
<feature type="region of interest" description="Disordered" evidence="2">
    <location>
        <begin position="1"/>
        <end position="35"/>
    </location>
</feature>
<evidence type="ECO:0000259" key="4">
    <source>
        <dbReference type="Pfam" id="PF22725"/>
    </source>
</evidence>
<dbReference type="GO" id="GO:0016491">
    <property type="term" value="F:oxidoreductase activity"/>
    <property type="evidence" value="ECO:0007669"/>
    <property type="project" value="UniProtKB-KW"/>
</dbReference>
<gene>
    <name evidence="5" type="ORF">GCM10010387_50810</name>
</gene>
<dbReference type="InterPro" id="IPR036291">
    <property type="entry name" value="NAD(P)-bd_dom_sf"/>
</dbReference>
<dbReference type="SUPFAM" id="SSF55347">
    <property type="entry name" value="Glyceraldehyde-3-phosphate dehydrogenase-like, C-terminal domain"/>
    <property type="match status" value="1"/>
</dbReference>
<dbReference type="AlphaFoldDB" id="A0A918QIA3"/>
<dbReference type="Pfam" id="PF01408">
    <property type="entry name" value="GFO_IDH_MocA"/>
    <property type="match status" value="1"/>
</dbReference>
<evidence type="ECO:0008006" key="7">
    <source>
        <dbReference type="Google" id="ProtNLM"/>
    </source>
</evidence>
<evidence type="ECO:0000256" key="2">
    <source>
        <dbReference type="SAM" id="MobiDB-lite"/>
    </source>
</evidence>